<accession>A0AAE3R6E0</accession>
<dbReference type="Gene3D" id="1.20.144.10">
    <property type="entry name" value="Phosphatidic acid phosphatase type 2/haloperoxidase"/>
    <property type="match status" value="1"/>
</dbReference>
<keyword evidence="4" id="KW-1185">Reference proteome</keyword>
<gene>
    <name evidence="3" type="ORF">QNI22_16580</name>
</gene>
<dbReference type="Proteomes" id="UP001232063">
    <property type="component" value="Unassembled WGS sequence"/>
</dbReference>
<feature type="transmembrane region" description="Helical" evidence="1">
    <location>
        <begin position="219"/>
        <end position="238"/>
    </location>
</feature>
<dbReference type="EMBL" id="JASJOU010000005">
    <property type="protein sequence ID" value="MDJ1502284.1"/>
    <property type="molecule type" value="Genomic_DNA"/>
</dbReference>
<protein>
    <submittedName>
        <fullName evidence="3">Phosphatase PAP2 family protein</fullName>
    </submittedName>
</protein>
<dbReference type="AlphaFoldDB" id="A0AAE3R6E0"/>
<evidence type="ECO:0000259" key="2">
    <source>
        <dbReference type="Pfam" id="PF01569"/>
    </source>
</evidence>
<name>A0AAE3R6E0_9BACT</name>
<feature type="transmembrane region" description="Helical" evidence="1">
    <location>
        <begin position="170"/>
        <end position="186"/>
    </location>
</feature>
<dbReference type="InterPro" id="IPR000326">
    <property type="entry name" value="PAP2/HPO"/>
</dbReference>
<sequence length="239" mass="26663">MLDNQPDSNDDSAHSLITRAKYIPSELLPVRKTPTGRAALVVSVLLHPLLLPTYLFLLLFWMSPSMMGVSNDDIRYRILLLLIVCTLLIPLLSTYMLYRLGSVKSLHMEDRQDRIFPFVSTTLFYMLTTYLFVKQLSALYLITLILGGTTFCLLVMTVISFFWKISVHSTSIAGIVGFLIGLYYHYAAVEYFYPLLLVIILAGVLMSARLYLNAHTPAQVLAGAAIGLSIGLGTILMMG</sequence>
<evidence type="ECO:0000313" key="4">
    <source>
        <dbReference type="Proteomes" id="UP001232063"/>
    </source>
</evidence>
<proteinExistence type="predicted"/>
<dbReference type="CDD" id="cd01610">
    <property type="entry name" value="PAP2_like"/>
    <property type="match status" value="1"/>
</dbReference>
<evidence type="ECO:0000313" key="3">
    <source>
        <dbReference type="EMBL" id="MDJ1502284.1"/>
    </source>
</evidence>
<dbReference type="Pfam" id="PF01569">
    <property type="entry name" value="PAP2"/>
    <property type="match status" value="1"/>
</dbReference>
<organism evidence="3 4">
    <name type="scientific">Xanthocytophaga agilis</name>
    <dbReference type="NCBI Taxonomy" id="3048010"/>
    <lineage>
        <taxon>Bacteria</taxon>
        <taxon>Pseudomonadati</taxon>
        <taxon>Bacteroidota</taxon>
        <taxon>Cytophagia</taxon>
        <taxon>Cytophagales</taxon>
        <taxon>Rhodocytophagaceae</taxon>
        <taxon>Xanthocytophaga</taxon>
    </lineage>
</organism>
<keyword evidence="1" id="KW-1133">Transmembrane helix</keyword>
<feature type="transmembrane region" description="Helical" evidence="1">
    <location>
        <begin position="74"/>
        <end position="95"/>
    </location>
</feature>
<keyword evidence="1" id="KW-0472">Membrane</keyword>
<comment type="caution">
    <text evidence="3">The sequence shown here is derived from an EMBL/GenBank/DDBJ whole genome shotgun (WGS) entry which is preliminary data.</text>
</comment>
<feature type="transmembrane region" description="Helical" evidence="1">
    <location>
        <begin position="139"/>
        <end position="163"/>
    </location>
</feature>
<keyword evidence="1" id="KW-0812">Transmembrane</keyword>
<feature type="transmembrane region" description="Helical" evidence="1">
    <location>
        <begin position="192"/>
        <end position="212"/>
    </location>
</feature>
<feature type="domain" description="Phosphatidic acid phosphatase type 2/haloperoxidase" evidence="2">
    <location>
        <begin position="165"/>
        <end position="237"/>
    </location>
</feature>
<feature type="transmembrane region" description="Helical" evidence="1">
    <location>
        <begin position="115"/>
        <end position="133"/>
    </location>
</feature>
<reference evidence="3" key="1">
    <citation type="submission" date="2023-05" db="EMBL/GenBank/DDBJ databases">
        <authorList>
            <person name="Zhang X."/>
        </authorList>
    </citation>
    <scope>NUCLEOTIDE SEQUENCE</scope>
    <source>
        <strain evidence="3">BD1B2-1</strain>
    </source>
</reference>
<feature type="transmembrane region" description="Helical" evidence="1">
    <location>
        <begin position="38"/>
        <end position="62"/>
    </location>
</feature>
<evidence type="ECO:0000256" key="1">
    <source>
        <dbReference type="SAM" id="Phobius"/>
    </source>
</evidence>